<reference evidence="6" key="1">
    <citation type="submission" date="2018-05" db="EMBL/GenBank/DDBJ databases">
        <authorList>
            <person name="Lanie J.A."/>
            <person name="Ng W.-L."/>
            <person name="Kazmierczak K.M."/>
            <person name="Andrzejewski T.M."/>
            <person name="Davidsen T.M."/>
            <person name="Wayne K.J."/>
            <person name="Tettelin H."/>
            <person name="Glass J.I."/>
            <person name="Rusch D."/>
            <person name="Podicherti R."/>
            <person name="Tsui H.-C.T."/>
            <person name="Winkler M.E."/>
        </authorList>
    </citation>
    <scope>NUCLEOTIDE SEQUENCE</scope>
</reference>
<dbReference type="InterPro" id="IPR001129">
    <property type="entry name" value="Membr-assoc_MAPEG"/>
</dbReference>
<evidence type="ECO:0000256" key="1">
    <source>
        <dbReference type="ARBA" id="ARBA00004370"/>
    </source>
</evidence>
<evidence type="ECO:0000313" key="6">
    <source>
        <dbReference type="EMBL" id="SVD14107.1"/>
    </source>
</evidence>
<keyword evidence="4 5" id="KW-0472">Membrane</keyword>
<name>A0A382SY01_9ZZZZ</name>
<evidence type="ECO:0000256" key="4">
    <source>
        <dbReference type="ARBA" id="ARBA00023136"/>
    </source>
</evidence>
<dbReference type="Pfam" id="PF01124">
    <property type="entry name" value="MAPEG"/>
    <property type="match status" value="1"/>
</dbReference>
<proteinExistence type="predicted"/>
<dbReference type="GO" id="GO:0016020">
    <property type="term" value="C:membrane"/>
    <property type="evidence" value="ECO:0007669"/>
    <property type="project" value="UniProtKB-SubCell"/>
</dbReference>
<evidence type="ECO:0000256" key="5">
    <source>
        <dbReference type="SAM" id="Phobius"/>
    </source>
</evidence>
<keyword evidence="2 5" id="KW-0812">Transmembrane</keyword>
<feature type="transmembrane region" description="Helical" evidence="5">
    <location>
        <begin position="69"/>
        <end position="92"/>
    </location>
</feature>
<sequence length="137" mass="15866">MEILYPMFGMIALSCFVVILLYATRVPSLIKMWGNLQHAKHADELRPNLPLKLRYITDNYNHIFEQPTLFYAVVIYIFLMEHTDNIHVYLAWGYVATRVIHTAIQLTTNNVSWRATIFSISGLCLIAMIVKESLSFI</sequence>
<dbReference type="InterPro" id="IPR023352">
    <property type="entry name" value="MAPEG-like_dom_sf"/>
</dbReference>
<evidence type="ECO:0008006" key="7">
    <source>
        <dbReference type="Google" id="ProtNLM"/>
    </source>
</evidence>
<dbReference type="AlphaFoldDB" id="A0A382SY01"/>
<dbReference type="Gene3D" id="1.20.120.550">
    <property type="entry name" value="Membrane associated eicosanoid/glutathione metabolism-like domain"/>
    <property type="match status" value="1"/>
</dbReference>
<dbReference type="EMBL" id="UINC01132043">
    <property type="protein sequence ID" value="SVD14107.1"/>
    <property type="molecule type" value="Genomic_DNA"/>
</dbReference>
<evidence type="ECO:0000256" key="3">
    <source>
        <dbReference type="ARBA" id="ARBA00022989"/>
    </source>
</evidence>
<accession>A0A382SY01</accession>
<keyword evidence="3 5" id="KW-1133">Transmembrane helix</keyword>
<dbReference type="SUPFAM" id="SSF161084">
    <property type="entry name" value="MAPEG domain-like"/>
    <property type="match status" value="1"/>
</dbReference>
<gene>
    <name evidence="6" type="ORF">METZ01_LOCUS366961</name>
</gene>
<protein>
    <recommendedName>
        <fullName evidence="7">MAPEG family protein</fullName>
    </recommendedName>
</protein>
<feature type="transmembrane region" description="Helical" evidence="5">
    <location>
        <begin position="6"/>
        <end position="23"/>
    </location>
</feature>
<organism evidence="6">
    <name type="scientific">marine metagenome</name>
    <dbReference type="NCBI Taxonomy" id="408172"/>
    <lineage>
        <taxon>unclassified sequences</taxon>
        <taxon>metagenomes</taxon>
        <taxon>ecological metagenomes</taxon>
    </lineage>
</organism>
<comment type="subcellular location">
    <subcellularLocation>
        <location evidence="1">Membrane</location>
    </subcellularLocation>
</comment>
<evidence type="ECO:0000256" key="2">
    <source>
        <dbReference type="ARBA" id="ARBA00022692"/>
    </source>
</evidence>
<feature type="transmembrane region" description="Helical" evidence="5">
    <location>
        <begin position="112"/>
        <end position="130"/>
    </location>
</feature>